<reference evidence="1 2" key="1">
    <citation type="submission" date="2024-06" db="EMBL/GenBank/DDBJ databases">
        <authorList>
            <person name="Li F."/>
        </authorList>
    </citation>
    <scope>NUCLEOTIDE SEQUENCE [LARGE SCALE GENOMIC DNA]</scope>
    <source>
        <strain evidence="1 2">GXAS 311</strain>
    </source>
</reference>
<accession>A0ABV2BNT5</accession>
<evidence type="ECO:0000313" key="2">
    <source>
        <dbReference type="Proteomes" id="UP001548189"/>
    </source>
</evidence>
<gene>
    <name evidence="1" type="ORF">ABVT43_00290</name>
</gene>
<sequence length="161" mass="17968">MIKDLFEQIKQKLTPQSNQSYATDTHTTNQEATSPIGQLTTDKIKAIVAELTQAGPLFAQAGFTMEQLEIEIGLLPKVLPQFVQIKEIPISEESVFLNQLKDQKLLQFVLHSLFKASRMKSLLENTNLSLYGIEISVSAPPSVKTIFKREIPLSNADIVNL</sequence>
<evidence type="ECO:0000313" key="1">
    <source>
        <dbReference type="EMBL" id="MET1253554.1"/>
    </source>
</evidence>
<dbReference type="EMBL" id="JBEVCJ010000001">
    <property type="protein sequence ID" value="MET1253554.1"/>
    <property type="molecule type" value="Genomic_DNA"/>
</dbReference>
<protein>
    <submittedName>
        <fullName evidence="1">Uncharacterized protein</fullName>
    </submittedName>
</protein>
<comment type="caution">
    <text evidence="1">The sequence shown here is derived from an EMBL/GenBank/DDBJ whole genome shotgun (WGS) entry which is preliminary data.</text>
</comment>
<organism evidence="1 2">
    <name type="scientific">Aliikangiella maris</name>
    <dbReference type="NCBI Taxonomy" id="3162458"/>
    <lineage>
        <taxon>Bacteria</taxon>
        <taxon>Pseudomonadati</taxon>
        <taxon>Pseudomonadota</taxon>
        <taxon>Gammaproteobacteria</taxon>
        <taxon>Oceanospirillales</taxon>
        <taxon>Pleioneaceae</taxon>
        <taxon>Aliikangiella</taxon>
    </lineage>
</organism>
<keyword evidence="2" id="KW-1185">Reference proteome</keyword>
<dbReference type="Proteomes" id="UP001548189">
    <property type="component" value="Unassembled WGS sequence"/>
</dbReference>
<name>A0ABV2BNT5_9GAMM</name>
<proteinExistence type="predicted"/>